<dbReference type="Proteomes" id="UP000182204">
    <property type="component" value="Chromosome"/>
</dbReference>
<dbReference type="AlphaFoldDB" id="A0A1L3NHD2"/>
<accession>A0A1L3NHD2</accession>
<evidence type="ECO:0000313" key="2">
    <source>
        <dbReference type="Proteomes" id="UP000182204"/>
    </source>
</evidence>
<dbReference type="RefSeq" id="WP_045896465.1">
    <property type="nucleotide sequence ID" value="NZ_CP013243.1"/>
</dbReference>
<gene>
    <name evidence="1" type="ORF">NPD5_3915</name>
</gene>
<reference evidence="1 2" key="1">
    <citation type="submission" date="2015-11" db="EMBL/GenBank/DDBJ databases">
        <authorList>
            <person name="Hill K.K."/>
            <person name="Shirey T.B."/>
            <person name="Raphael B."/>
            <person name="Daligault H.E."/>
            <person name="Davenport K.W."/>
            <person name="Bruce D.C."/>
            <person name="Foley B.T."/>
            <person name="Johnson S.L."/>
        </authorList>
    </citation>
    <scope>NUCLEOTIDE SEQUENCE [LARGE SCALE GENOMIC DNA]</scope>
    <source>
        <strain evidence="1 2">CDC_1632</strain>
    </source>
</reference>
<proteinExistence type="predicted"/>
<name>A0A1L3NHD2_CLOSG</name>
<organism evidence="1 2">
    <name type="scientific">Clostridium sporogenes</name>
    <dbReference type="NCBI Taxonomy" id="1509"/>
    <lineage>
        <taxon>Bacteria</taxon>
        <taxon>Bacillati</taxon>
        <taxon>Bacillota</taxon>
        <taxon>Clostridia</taxon>
        <taxon>Eubacteriales</taxon>
        <taxon>Clostridiaceae</taxon>
        <taxon>Clostridium</taxon>
    </lineage>
</organism>
<sequence>MKKYRLAYDYVFLPNDLNNGIYYKNENITDIAIYIVFKVIDKLTGKEVYFQHKDLTEQTLEYAKNKYCYVNNFYKCVIDENEIFKMIPNEKLLKESNYTILYEIGECFKWLGSHNPVLIEYEEFINILKNNLSEFNNADNKPTQSTSYYAVEIV</sequence>
<evidence type="ECO:0000313" key="1">
    <source>
        <dbReference type="EMBL" id="APH15550.1"/>
    </source>
</evidence>
<dbReference type="EMBL" id="CP013243">
    <property type="protein sequence ID" value="APH15550.1"/>
    <property type="molecule type" value="Genomic_DNA"/>
</dbReference>
<protein>
    <submittedName>
        <fullName evidence="1">Uncharacterized protein</fullName>
    </submittedName>
</protein>